<dbReference type="RefSeq" id="WP_074488449.1">
    <property type="nucleotide sequence ID" value="NZ_FPAM01000001.1"/>
</dbReference>
<keyword evidence="5 6" id="KW-0472">Membrane</keyword>
<evidence type="ECO:0000256" key="2">
    <source>
        <dbReference type="ARBA" id="ARBA00022475"/>
    </source>
</evidence>
<comment type="caution">
    <text evidence="7">The sequence shown here is derived from an EMBL/GenBank/DDBJ whole genome shotgun (WGS) entry which is preliminary data.</text>
</comment>
<reference evidence="7 8" key="1">
    <citation type="submission" date="2016-11" db="EMBL/GenBank/DDBJ databases">
        <title>Whole Genome Sequencing of Mucilaginibacter polytrichastri RG4-7(T) isolated from the moss sample.</title>
        <authorList>
            <person name="Li Y."/>
        </authorList>
    </citation>
    <scope>NUCLEOTIDE SEQUENCE [LARGE SCALE GENOMIC DNA]</scope>
    <source>
        <strain evidence="7 8">RG4-7</strain>
    </source>
</reference>
<gene>
    <name evidence="7" type="ORF">RG47T_1092</name>
</gene>
<feature type="transmembrane region" description="Helical" evidence="6">
    <location>
        <begin position="42"/>
        <end position="65"/>
    </location>
</feature>
<dbReference type="GO" id="GO:0005886">
    <property type="term" value="C:plasma membrane"/>
    <property type="evidence" value="ECO:0007669"/>
    <property type="project" value="UniProtKB-SubCell"/>
</dbReference>
<keyword evidence="4 6" id="KW-1133">Transmembrane helix</keyword>
<proteinExistence type="predicted"/>
<feature type="transmembrane region" description="Helical" evidence="6">
    <location>
        <begin position="215"/>
        <end position="237"/>
    </location>
</feature>
<feature type="transmembrane region" description="Helical" evidence="6">
    <location>
        <begin position="249"/>
        <end position="269"/>
    </location>
</feature>
<evidence type="ECO:0000256" key="3">
    <source>
        <dbReference type="ARBA" id="ARBA00022692"/>
    </source>
</evidence>
<feature type="transmembrane region" description="Helical" evidence="6">
    <location>
        <begin position="141"/>
        <end position="163"/>
    </location>
</feature>
<comment type="subcellular location">
    <subcellularLocation>
        <location evidence="1">Cell membrane</location>
        <topology evidence="1">Multi-pass membrane protein</topology>
    </subcellularLocation>
</comment>
<keyword evidence="2" id="KW-1003">Cell membrane</keyword>
<evidence type="ECO:0000256" key="4">
    <source>
        <dbReference type="ARBA" id="ARBA00022989"/>
    </source>
</evidence>
<dbReference type="PANTHER" id="PTHR30250:SF11">
    <property type="entry name" value="O-ANTIGEN TRANSPORTER-RELATED"/>
    <property type="match status" value="1"/>
</dbReference>
<dbReference type="Pfam" id="PF01943">
    <property type="entry name" value="Polysacc_synt"/>
    <property type="match status" value="1"/>
</dbReference>
<keyword evidence="3 6" id="KW-0812">Transmembrane</keyword>
<evidence type="ECO:0000313" key="8">
    <source>
        <dbReference type="Proteomes" id="UP000186720"/>
    </source>
</evidence>
<evidence type="ECO:0000313" key="7">
    <source>
        <dbReference type="EMBL" id="OKS85646.1"/>
    </source>
</evidence>
<feature type="transmembrane region" description="Helical" evidence="6">
    <location>
        <begin position="382"/>
        <end position="401"/>
    </location>
</feature>
<feature type="transmembrane region" description="Helical" evidence="6">
    <location>
        <begin position="439"/>
        <end position="459"/>
    </location>
</feature>
<dbReference type="AlphaFoldDB" id="A0A1Q5ZV91"/>
<organism evidence="7 8">
    <name type="scientific">Mucilaginibacter polytrichastri</name>
    <dbReference type="NCBI Taxonomy" id="1302689"/>
    <lineage>
        <taxon>Bacteria</taxon>
        <taxon>Pseudomonadati</taxon>
        <taxon>Bacteroidota</taxon>
        <taxon>Sphingobacteriia</taxon>
        <taxon>Sphingobacteriales</taxon>
        <taxon>Sphingobacteriaceae</taxon>
        <taxon>Mucilaginibacter</taxon>
    </lineage>
</organism>
<protein>
    <submittedName>
        <fullName evidence="7">Uncharacterized protein</fullName>
    </submittedName>
</protein>
<feature type="transmembrane region" description="Helical" evidence="6">
    <location>
        <begin position="12"/>
        <end position="30"/>
    </location>
</feature>
<keyword evidence="8" id="KW-1185">Reference proteome</keyword>
<feature type="transmembrane region" description="Helical" evidence="6">
    <location>
        <begin position="356"/>
        <end position="376"/>
    </location>
</feature>
<dbReference type="STRING" id="1302689.RG47T_1092"/>
<dbReference type="EMBL" id="MPPL01000001">
    <property type="protein sequence ID" value="OKS85646.1"/>
    <property type="molecule type" value="Genomic_DNA"/>
</dbReference>
<name>A0A1Q5ZV91_9SPHI</name>
<feature type="transmembrane region" description="Helical" evidence="6">
    <location>
        <begin position="413"/>
        <end position="433"/>
    </location>
</feature>
<feature type="transmembrane region" description="Helical" evidence="6">
    <location>
        <begin position="290"/>
        <end position="311"/>
    </location>
</feature>
<dbReference type="Proteomes" id="UP000186720">
    <property type="component" value="Unassembled WGS sequence"/>
</dbReference>
<dbReference type="InterPro" id="IPR002797">
    <property type="entry name" value="Polysacc_synth"/>
</dbReference>
<feature type="transmembrane region" description="Helical" evidence="6">
    <location>
        <begin position="77"/>
        <end position="103"/>
    </location>
</feature>
<evidence type="ECO:0000256" key="1">
    <source>
        <dbReference type="ARBA" id="ARBA00004651"/>
    </source>
</evidence>
<feature type="transmembrane region" description="Helical" evidence="6">
    <location>
        <begin position="109"/>
        <end position="129"/>
    </location>
</feature>
<dbReference type="InterPro" id="IPR050833">
    <property type="entry name" value="Poly_Biosynth_Transport"/>
</dbReference>
<feature type="transmembrane region" description="Helical" evidence="6">
    <location>
        <begin position="169"/>
        <end position="194"/>
    </location>
</feature>
<accession>A0A1Q5ZV91</accession>
<evidence type="ECO:0000256" key="6">
    <source>
        <dbReference type="SAM" id="Phobius"/>
    </source>
</evidence>
<feature type="transmembrane region" description="Helical" evidence="6">
    <location>
        <begin position="323"/>
        <end position="344"/>
    </location>
</feature>
<evidence type="ECO:0000256" key="5">
    <source>
        <dbReference type="ARBA" id="ARBA00023136"/>
    </source>
</evidence>
<sequence length="470" mass="51705">MKSNHLKNLSANTIQLVINQVFGLVIFYILSARLDKASFGQFNWVLAVLLTAFNILACGIDQLVIKKVARGDDAANVTSLFITHVLLSGLLFYTCLGFVWWLAPHNGPVLQLLMLIGAGKLALYFSTPFKQLASGKERFGLLAKMAVVSNIVRGIALLLLALFQHISLSITAIVFLAGDSLEFVVTLFLFYRYLRLPVVIKLIPKAYLKLLKEALPQIGVVLFTSALARFDWIFIGLYLSAVKLAEYSFAYKAFEISTLPLLAIAPLLLPRFVNLIKERGIFPPGLFQLLRIELAGAAFIGLMLYLCWSPLVDWLTGDKYGTVNSAIILVLAAGMPLMYFNNFLWSIGFAQGKMRLIFKVFAVTFVVNIIGDVMLIPLIGNIGAAIAYLAAMLAQAVLYSLSIEKQLARRAGIDLLICMVCSLVSGLITLYIFTNIWAVVFFAAAMYALLALLTGQINLKKLTAIKLAIG</sequence>
<dbReference type="PANTHER" id="PTHR30250">
    <property type="entry name" value="PST FAMILY PREDICTED COLANIC ACID TRANSPORTER"/>
    <property type="match status" value="1"/>
</dbReference>